<dbReference type="PANTHER" id="PTHR36356:SF1">
    <property type="entry name" value="EXPRESSED PROTEIN"/>
    <property type="match status" value="1"/>
</dbReference>
<feature type="region of interest" description="Disordered" evidence="1">
    <location>
        <begin position="159"/>
        <end position="219"/>
    </location>
</feature>
<dbReference type="OrthoDB" id="548556at2759"/>
<dbReference type="Proteomes" id="UP000232323">
    <property type="component" value="Unassembled WGS sequence"/>
</dbReference>
<gene>
    <name evidence="2" type="ORF">CEUSTIGMA_g6589.t1</name>
</gene>
<feature type="compositionally biased region" description="Basic and acidic residues" evidence="1">
    <location>
        <begin position="200"/>
        <end position="219"/>
    </location>
</feature>
<comment type="caution">
    <text evidence="2">The sequence shown here is derived from an EMBL/GenBank/DDBJ whole genome shotgun (WGS) entry which is preliminary data.</text>
</comment>
<dbReference type="EMBL" id="BEGY01000039">
    <property type="protein sequence ID" value="GAX79149.1"/>
    <property type="molecule type" value="Genomic_DNA"/>
</dbReference>
<sequence>MRSSSRSQVEGIVEAAKQKVDKLVKDMRPKVENGLEELQRTTSRTYQRLDSEYDLTDRTQRASRRMKEAAVDIDQTYGVRRRIRRAMEWFDRSKPVWGRKFEELTSTNTGKAIVVGATFLLMTTPIFWKVVNWIVLLWWLALPIATFMAVQKSQESAAQQTAEAEAERERRIDPLGSMFRDAASSARGATGTRSSKGPGRMRDEGPIIDAEWKPIDDKK</sequence>
<dbReference type="PANTHER" id="PTHR36356">
    <property type="entry name" value="EXPRESSED PROTEIN"/>
    <property type="match status" value="1"/>
</dbReference>
<evidence type="ECO:0000313" key="3">
    <source>
        <dbReference type="Proteomes" id="UP000232323"/>
    </source>
</evidence>
<evidence type="ECO:0000256" key="1">
    <source>
        <dbReference type="SAM" id="MobiDB-lite"/>
    </source>
</evidence>
<name>A0A250X897_9CHLO</name>
<protein>
    <submittedName>
        <fullName evidence="2">Uncharacterized protein</fullName>
    </submittedName>
</protein>
<organism evidence="2 3">
    <name type="scientific">Chlamydomonas eustigma</name>
    <dbReference type="NCBI Taxonomy" id="1157962"/>
    <lineage>
        <taxon>Eukaryota</taxon>
        <taxon>Viridiplantae</taxon>
        <taxon>Chlorophyta</taxon>
        <taxon>core chlorophytes</taxon>
        <taxon>Chlorophyceae</taxon>
        <taxon>CS clade</taxon>
        <taxon>Chlamydomonadales</taxon>
        <taxon>Chlamydomonadaceae</taxon>
        <taxon>Chlamydomonas</taxon>
    </lineage>
</organism>
<accession>A0A250X897</accession>
<keyword evidence="3" id="KW-1185">Reference proteome</keyword>
<dbReference type="GO" id="GO:0009507">
    <property type="term" value="C:chloroplast"/>
    <property type="evidence" value="ECO:0007669"/>
    <property type="project" value="TreeGrafter"/>
</dbReference>
<dbReference type="AlphaFoldDB" id="A0A250X897"/>
<proteinExistence type="predicted"/>
<reference evidence="2 3" key="1">
    <citation type="submission" date="2017-08" db="EMBL/GenBank/DDBJ databases">
        <title>Acidophilic green algal genome provides insights into adaptation to an acidic environment.</title>
        <authorList>
            <person name="Hirooka S."/>
            <person name="Hirose Y."/>
            <person name="Kanesaki Y."/>
            <person name="Higuchi S."/>
            <person name="Fujiwara T."/>
            <person name="Onuma R."/>
            <person name="Era A."/>
            <person name="Ohbayashi R."/>
            <person name="Uzuka A."/>
            <person name="Nozaki H."/>
            <person name="Yoshikawa H."/>
            <person name="Miyagishima S.Y."/>
        </authorList>
    </citation>
    <scope>NUCLEOTIDE SEQUENCE [LARGE SCALE GENOMIC DNA]</scope>
    <source>
        <strain evidence="2 3">NIES-2499</strain>
    </source>
</reference>
<evidence type="ECO:0000313" key="2">
    <source>
        <dbReference type="EMBL" id="GAX79149.1"/>
    </source>
</evidence>